<gene>
    <name evidence="1" type="ORF">LADA_0H19724G</name>
</gene>
<dbReference type="AlphaFoldDB" id="A0A1G4K6F2"/>
<dbReference type="Gene3D" id="1.25.40.10">
    <property type="entry name" value="Tetratricopeptide repeat domain"/>
    <property type="match status" value="1"/>
</dbReference>
<protein>
    <submittedName>
        <fullName evidence="1">LADA_0H19724g1_1</fullName>
    </submittedName>
</protein>
<evidence type="ECO:0000313" key="2">
    <source>
        <dbReference type="Proteomes" id="UP000190274"/>
    </source>
</evidence>
<dbReference type="OrthoDB" id="185373at2759"/>
<dbReference type="EMBL" id="LT598461">
    <property type="protein sequence ID" value="SCU99431.1"/>
    <property type="molecule type" value="Genomic_DNA"/>
</dbReference>
<accession>A0A1G4K6F2</accession>
<proteinExistence type="predicted"/>
<dbReference type="InterPro" id="IPR011990">
    <property type="entry name" value="TPR-like_helical_dom_sf"/>
</dbReference>
<keyword evidence="2" id="KW-1185">Reference proteome</keyword>
<name>A0A1G4K6F2_9SACH</name>
<dbReference type="Proteomes" id="UP000190274">
    <property type="component" value="Chromosome H"/>
</dbReference>
<evidence type="ECO:0000313" key="1">
    <source>
        <dbReference type="EMBL" id="SCU99431.1"/>
    </source>
</evidence>
<reference evidence="1 2" key="1">
    <citation type="submission" date="2016-03" db="EMBL/GenBank/DDBJ databases">
        <authorList>
            <person name="Devillers H."/>
        </authorList>
    </citation>
    <scope>NUCLEOTIDE SEQUENCE [LARGE SCALE GENOMIC DNA]</scope>
    <source>
        <strain evidence="1">CBS 10888</strain>
    </source>
</reference>
<sequence>MKIPRGSDARLKILLQVRFYRKKFRPAGSHISLLKHRQNDTFQEREYRLQGESVESVERDLRRLGFKSLSETGPADDLFVHYLDTSSSPFKKSTAQLKSLKLALMNAESQGNDKMKALFDFVLKESEREVKRIENMGPEQIYRMQSQTQDIESGTKNRPKSITSEKDLEQAIFSDLQDASDADNSMSLLPNIENMFRILSDLNMRRLASSDIISVEQMVMAFEIAKLIPISEFRQRGVLLSGHLLYSLGKVRMDPVNESFYIESLVFYGFYKKALELFNTNREKVNQRWWYEMGMMVCLRANQLAQFDKLLDCTFEKFGSDYCSPKVLRTAIRKKLYIRDFKGSKMLTKLFLRTVSTVGWTHSKSNTGRAASRTVLFTDEKQADDFLNGREQPTEADFIAIIQYHLFRNQKEEALDLLAKLILSSDVNHELLTMVVIKLKLFLLKNFGALKTELQPYLGHDNSKGIEKMRIAFEGATVQMNVRKIRKTYDNILFDNITAIASQPRLAEQIQRFALDPNQSPDPSRHDLSVRESSIQMQNILKSLLKNDMEAQALEVLTNLENLRLGSHTSEVNAHHYTVFIDHYSHKAQRSQNDKDIEKYRKQIAAIVERMASRNLQYNSTLLSSLLKHYRSVGDFDNCFNIVNSIFDHKLAKAETSGQNTSLESFFERRQVTKPLYLQLWKSLDLYNSFFDNGLGITERRSNHGAWKRNLKRQRSKINIHPAFDYRNLFKTMVRDDNVLPDANFYEAIIKGFVRVRDWPYVLATLKYMREISGLEVDKKLERFINGGLRLEYIAIERERLREIVSATHDFNTPLINSARRSVENRIKSGQILGDDSQNEDLGCVKNILDFVNAHRPETLVQVQEALEELEIR</sequence>
<organism evidence="1 2">
    <name type="scientific">Lachancea dasiensis</name>
    <dbReference type="NCBI Taxonomy" id="1072105"/>
    <lineage>
        <taxon>Eukaryota</taxon>
        <taxon>Fungi</taxon>
        <taxon>Dikarya</taxon>
        <taxon>Ascomycota</taxon>
        <taxon>Saccharomycotina</taxon>
        <taxon>Saccharomycetes</taxon>
        <taxon>Saccharomycetales</taxon>
        <taxon>Saccharomycetaceae</taxon>
        <taxon>Lachancea</taxon>
    </lineage>
</organism>